<dbReference type="PANTHER" id="PTHR48051:SF1">
    <property type="entry name" value="RAS SUPPRESSOR PROTEIN 1"/>
    <property type="match status" value="1"/>
</dbReference>
<evidence type="ECO:0000313" key="19">
    <source>
        <dbReference type="EMBL" id="KAK2916943.1"/>
    </source>
</evidence>
<dbReference type="InterPro" id="IPR003591">
    <property type="entry name" value="Leu-rich_rpt_typical-subtyp"/>
</dbReference>
<evidence type="ECO:0000256" key="9">
    <source>
        <dbReference type="ARBA" id="ARBA00023065"/>
    </source>
</evidence>
<dbReference type="InterPro" id="IPR001611">
    <property type="entry name" value="Leu-rich_rpt"/>
</dbReference>
<dbReference type="EMBL" id="JAUYZG010000001">
    <property type="protein sequence ID" value="KAK2916943.1"/>
    <property type="molecule type" value="Genomic_DNA"/>
</dbReference>
<feature type="compositionally biased region" description="Basic and acidic residues" evidence="16">
    <location>
        <begin position="1"/>
        <end position="10"/>
    </location>
</feature>
<accession>A0AA88TYM0</accession>
<keyword evidence="7" id="KW-0677">Repeat</keyword>
<name>A0AA88TYM0_9TELE</name>
<dbReference type="AlphaFoldDB" id="A0AA88TYM0"/>
<dbReference type="PROSITE" id="PS51450">
    <property type="entry name" value="LRR"/>
    <property type="match status" value="3"/>
</dbReference>
<dbReference type="InterPro" id="IPR021040">
    <property type="entry name" value="LRRC8_Pannexin-like"/>
</dbReference>
<keyword evidence="12" id="KW-0407">Ion channel</keyword>
<feature type="domain" description="LRRC8 pannexin-like TM region" evidence="18">
    <location>
        <begin position="71"/>
        <end position="437"/>
    </location>
</feature>
<feature type="transmembrane region" description="Helical" evidence="17">
    <location>
        <begin position="187"/>
        <end position="207"/>
    </location>
</feature>
<dbReference type="GO" id="GO:0005737">
    <property type="term" value="C:cytoplasm"/>
    <property type="evidence" value="ECO:0007669"/>
    <property type="project" value="TreeGrafter"/>
</dbReference>
<dbReference type="GO" id="GO:0005886">
    <property type="term" value="C:plasma membrane"/>
    <property type="evidence" value="ECO:0007669"/>
    <property type="project" value="UniProtKB-SubCell"/>
</dbReference>
<dbReference type="Pfam" id="PF12534">
    <property type="entry name" value="Pannexin_like"/>
    <property type="match status" value="1"/>
</dbReference>
<evidence type="ECO:0000256" key="4">
    <source>
        <dbReference type="ARBA" id="ARBA00022475"/>
    </source>
</evidence>
<evidence type="ECO:0000256" key="1">
    <source>
        <dbReference type="ARBA" id="ARBA00004651"/>
    </source>
</evidence>
<dbReference type="InterPro" id="IPR050216">
    <property type="entry name" value="LRR_domain-containing"/>
</dbReference>
<evidence type="ECO:0000313" key="20">
    <source>
        <dbReference type="Proteomes" id="UP001187343"/>
    </source>
</evidence>
<organism evidence="19 20">
    <name type="scientific">Cirrhinus molitorella</name>
    <name type="common">mud carp</name>
    <dbReference type="NCBI Taxonomy" id="172907"/>
    <lineage>
        <taxon>Eukaryota</taxon>
        <taxon>Metazoa</taxon>
        <taxon>Chordata</taxon>
        <taxon>Craniata</taxon>
        <taxon>Vertebrata</taxon>
        <taxon>Euteleostomi</taxon>
        <taxon>Actinopterygii</taxon>
        <taxon>Neopterygii</taxon>
        <taxon>Teleostei</taxon>
        <taxon>Ostariophysi</taxon>
        <taxon>Cypriniformes</taxon>
        <taxon>Cyprinidae</taxon>
        <taxon>Labeoninae</taxon>
        <taxon>Labeonini</taxon>
        <taxon>Cirrhinus</taxon>
    </lineage>
</organism>
<dbReference type="GO" id="GO:0034220">
    <property type="term" value="P:monoatomic ion transmembrane transport"/>
    <property type="evidence" value="ECO:0007669"/>
    <property type="project" value="UniProtKB-KW"/>
</dbReference>
<reference evidence="19" key="1">
    <citation type="submission" date="2023-08" db="EMBL/GenBank/DDBJ databases">
        <title>Chromosome-level Genome Assembly of mud carp (Cirrhinus molitorella).</title>
        <authorList>
            <person name="Liu H."/>
        </authorList>
    </citation>
    <scope>NUCLEOTIDE SEQUENCE</scope>
    <source>
        <strain evidence="19">Prfri</strain>
        <tissue evidence="19">Muscle</tissue>
    </source>
</reference>
<evidence type="ECO:0000256" key="14">
    <source>
        <dbReference type="ARBA" id="ARBA00024158"/>
    </source>
</evidence>
<keyword evidence="11" id="KW-1015">Disulfide bond</keyword>
<keyword evidence="10 17" id="KW-0472">Membrane</keyword>
<sequence length="940" mass="105450">MHEKRRDQGEQRSPLGPPSPPRAPAHFYPQAHRFTCSICRHAAPPPLSPQRDAPETRREGVCDKHRKSLRMFALSELWSGGERQGSYKLLKPWWEVFMDYLLVLMLMVSILAGTLLLSRDGVVCVPVHSSFTNYSFPIEPVSDSIFSSTPESPKIPAKGRRTNLDFQQYIYISQVCYHEALPWYSRFLPYVTLLHTLVLLASGCFWFRFPLTSARIEHFLSLLAKCCESPWTTRALSHTAKLDTRFSEVDQVVQPKVQVTSLYKTRKSSLDSGTDSPLLVGTDSVSTTAQPSPCPSTLSHCSTLSALSLTEPVLPVQVIPDTSRPGATLDRSDREQARALFERVRRFRAHCESSDIIYKVYTAQTVFKVLKFILIISYTTPLLGSITFSHVCQPRSHALTGYSVFQCSHSLSSVLRKLMQAYVSLLFLFGLLGIYALFWIFHKSLRQYSFQSVREKGSMLDVPDLHNDLAFLLHMADQYDPLLAQRLSVFLSPVSETRLLEESLERRWGAERLRSMITSDQQGRSLLQLVALPRLPPALFTLSQLEVLKLELIGDAKLTAQISNMTALREMHLYHCTASVEPGALQHLQEHLETLHLTFTQAAEIPVWVYSLRGLQELHLTGRLSNEGGMGRGWALGSLRQLRHLRILVLRGMLQKVPGELSELAGSLLKLEIYNEGTRLLVLTGLRRLTGLAEVQLQGCQLERLPSALLVLTGLRSLDLQHNSLRTLEELLGLQHLRRLSCLRLAHNRVLALPASVGVLRSLELLDLAHNQLQNLPSALFTLHKLRRLLLAGNLLEDLPAEIRALALLSELDLSANRLEHLPKELFESCVELRNLNVANNSLGSLPDGLGGLTQLSRLDVRGNSLEELPVELGCCFGLRGGGLLVENWLLHTLPRQVRDVLQQPSSCPSSEPPSRPNSDCFPSFSAAQWSFHSALESRI</sequence>
<dbReference type="SUPFAM" id="SSF52058">
    <property type="entry name" value="L domain-like"/>
    <property type="match status" value="1"/>
</dbReference>
<evidence type="ECO:0000256" key="6">
    <source>
        <dbReference type="ARBA" id="ARBA00022692"/>
    </source>
</evidence>
<dbReference type="SMART" id="SM00369">
    <property type="entry name" value="LRR_TYP"/>
    <property type="match status" value="8"/>
</dbReference>
<comment type="catalytic activity">
    <reaction evidence="14">
        <text>taurine(out) = taurine(in)</text>
        <dbReference type="Rhea" id="RHEA:66328"/>
        <dbReference type="ChEBI" id="CHEBI:507393"/>
    </reaction>
</comment>
<comment type="catalytic activity">
    <reaction evidence="15">
        <text>chloride(in) = chloride(out)</text>
        <dbReference type="Rhea" id="RHEA:29823"/>
        <dbReference type="ChEBI" id="CHEBI:17996"/>
    </reaction>
</comment>
<evidence type="ECO:0000256" key="16">
    <source>
        <dbReference type="SAM" id="MobiDB-lite"/>
    </source>
</evidence>
<evidence type="ECO:0000256" key="11">
    <source>
        <dbReference type="ARBA" id="ARBA00023157"/>
    </source>
</evidence>
<evidence type="ECO:0000259" key="18">
    <source>
        <dbReference type="Pfam" id="PF12534"/>
    </source>
</evidence>
<keyword evidence="5" id="KW-0433">Leucine-rich repeat</keyword>
<keyword evidence="4" id="KW-1003">Cell membrane</keyword>
<evidence type="ECO:0000256" key="13">
    <source>
        <dbReference type="ARBA" id="ARBA00024145"/>
    </source>
</evidence>
<feature type="transmembrane region" description="Helical" evidence="17">
    <location>
        <begin position="97"/>
        <end position="117"/>
    </location>
</feature>
<proteinExistence type="inferred from homology"/>
<dbReference type="PANTHER" id="PTHR48051">
    <property type="match status" value="1"/>
</dbReference>
<gene>
    <name evidence="19" type="ORF">Q8A67_001317</name>
</gene>
<protein>
    <recommendedName>
        <fullName evidence="18">LRRC8 pannexin-like TM region domain-containing protein</fullName>
    </recommendedName>
</protein>
<comment type="caution">
    <text evidence="19">The sequence shown here is derived from an EMBL/GenBank/DDBJ whole genome shotgun (WGS) entry which is preliminary data.</text>
</comment>
<feature type="transmembrane region" description="Helical" evidence="17">
    <location>
        <begin position="421"/>
        <end position="441"/>
    </location>
</feature>
<keyword evidence="20" id="KW-1185">Reference proteome</keyword>
<dbReference type="InterPro" id="IPR032675">
    <property type="entry name" value="LRR_dom_sf"/>
</dbReference>
<evidence type="ECO:0000256" key="7">
    <source>
        <dbReference type="ARBA" id="ARBA00022737"/>
    </source>
</evidence>
<keyword evidence="8 17" id="KW-1133">Transmembrane helix</keyword>
<comment type="similarity">
    <text evidence="2">Belongs to the LRRC8 family.</text>
</comment>
<dbReference type="Proteomes" id="UP001187343">
    <property type="component" value="Unassembled WGS sequence"/>
</dbReference>
<evidence type="ECO:0000256" key="3">
    <source>
        <dbReference type="ARBA" id="ARBA00022448"/>
    </source>
</evidence>
<evidence type="ECO:0000256" key="8">
    <source>
        <dbReference type="ARBA" id="ARBA00022989"/>
    </source>
</evidence>
<evidence type="ECO:0000256" key="2">
    <source>
        <dbReference type="ARBA" id="ARBA00010471"/>
    </source>
</evidence>
<dbReference type="SMART" id="SM00365">
    <property type="entry name" value="LRR_SD22"/>
    <property type="match status" value="4"/>
</dbReference>
<keyword evidence="9" id="KW-0406">Ion transport</keyword>
<evidence type="ECO:0000256" key="5">
    <source>
        <dbReference type="ARBA" id="ARBA00022614"/>
    </source>
</evidence>
<evidence type="ECO:0000256" key="17">
    <source>
        <dbReference type="SAM" id="Phobius"/>
    </source>
</evidence>
<keyword evidence="6 17" id="KW-0812">Transmembrane</keyword>
<dbReference type="Gene3D" id="3.80.10.10">
    <property type="entry name" value="Ribonuclease Inhibitor"/>
    <property type="match status" value="1"/>
</dbReference>
<dbReference type="SMART" id="SM00364">
    <property type="entry name" value="LRR_BAC"/>
    <property type="match status" value="6"/>
</dbReference>
<evidence type="ECO:0000256" key="12">
    <source>
        <dbReference type="ARBA" id="ARBA00023303"/>
    </source>
</evidence>
<feature type="region of interest" description="Disordered" evidence="16">
    <location>
        <begin position="1"/>
        <end position="26"/>
    </location>
</feature>
<keyword evidence="3" id="KW-0813">Transport</keyword>
<comment type="subcellular location">
    <subcellularLocation>
        <location evidence="1">Cell membrane</location>
        <topology evidence="1">Multi-pass membrane protein</topology>
    </subcellularLocation>
</comment>
<comment type="catalytic activity">
    <reaction evidence="13">
        <text>iodide(out) = iodide(in)</text>
        <dbReference type="Rhea" id="RHEA:66324"/>
        <dbReference type="ChEBI" id="CHEBI:16382"/>
    </reaction>
</comment>
<evidence type="ECO:0000256" key="15">
    <source>
        <dbReference type="ARBA" id="ARBA00024167"/>
    </source>
</evidence>
<evidence type="ECO:0000256" key="10">
    <source>
        <dbReference type="ARBA" id="ARBA00023136"/>
    </source>
</evidence>
<dbReference type="Pfam" id="PF13855">
    <property type="entry name" value="LRR_8"/>
    <property type="match status" value="2"/>
</dbReference>